<name>A0A511RMN6_9DEIN</name>
<dbReference type="InterPro" id="IPR049783">
    <property type="entry name" value="ABC_perm_TupB-like"/>
</dbReference>
<evidence type="ECO:0000256" key="3">
    <source>
        <dbReference type="ARBA" id="ARBA00022989"/>
    </source>
</evidence>
<dbReference type="Gene3D" id="1.10.3720.10">
    <property type="entry name" value="MetI-like"/>
    <property type="match status" value="1"/>
</dbReference>
<feature type="transmembrane region" description="Helical" evidence="5">
    <location>
        <begin position="50"/>
        <end position="71"/>
    </location>
</feature>
<evidence type="ECO:0000256" key="5">
    <source>
        <dbReference type="RuleBase" id="RU363032"/>
    </source>
</evidence>
<dbReference type="SUPFAM" id="SSF161098">
    <property type="entry name" value="MetI-like"/>
    <property type="match status" value="1"/>
</dbReference>
<keyword evidence="5" id="KW-0813">Transport</keyword>
<dbReference type="GO" id="GO:0005886">
    <property type="term" value="C:plasma membrane"/>
    <property type="evidence" value="ECO:0007669"/>
    <property type="project" value="UniProtKB-SubCell"/>
</dbReference>
<feature type="transmembrane region" description="Helical" evidence="5">
    <location>
        <begin position="83"/>
        <end position="109"/>
    </location>
</feature>
<dbReference type="PROSITE" id="PS50928">
    <property type="entry name" value="ABC_TM1"/>
    <property type="match status" value="1"/>
</dbReference>
<keyword evidence="3 5" id="KW-1133">Transmembrane helix</keyword>
<keyword evidence="4 5" id="KW-0472">Membrane</keyword>
<dbReference type="Proteomes" id="UP000321827">
    <property type="component" value="Unassembled WGS sequence"/>
</dbReference>
<dbReference type="InterPro" id="IPR000515">
    <property type="entry name" value="MetI-like"/>
</dbReference>
<comment type="caution">
    <text evidence="7">The sequence shown here is derived from an EMBL/GenBank/DDBJ whole genome shotgun (WGS) entry which is preliminary data.</text>
</comment>
<evidence type="ECO:0000256" key="1">
    <source>
        <dbReference type="ARBA" id="ARBA00004141"/>
    </source>
</evidence>
<dbReference type="OrthoDB" id="9781724at2"/>
<evidence type="ECO:0000256" key="2">
    <source>
        <dbReference type="ARBA" id="ARBA00022692"/>
    </source>
</evidence>
<gene>
    <name evidence="7" type="ORF">ODE01S_23420</name>
</gene>
<dbReference type="NCBIfam" id="NF038017">
    <property type="entry name" value="ABC_perm1"/>
    <property type="match status" value="1"/>
</dbReference>
<comment type="subcellular location">
    <subcellularLocation>
        <location evidence="5">Cell membrane</location>
        <topology evidence="5">Multi-pass membrane protein</topology>
    </subcellularLocation>
    <subcellularLocation>
        <location evidence="1">Membrane</location>
        <topology evidence="1">Multi-pass membrane protein</topology>
    </subcellularLocation>
</comment>
<dbReference type="RefSeq" id="WP_147149088.1">
    <property type="nucleotide sequence ID" value="NZ_BJXN01000028.1"/>
</dbReference>
<evidence type="ECO:0000313" key="8">
    <source>
        <dbReference type="Proteomes" id="UP000321827"/>
    </source>
</evidence>
<feature type="transmembrane region" description="Helical" evidence="5">
    <location>
        <begin position="12"/>
        <end position="38"/>
    </location>
</feature>
<dbReference type="Pfam" id="PF00528">
    <property type="entry name" value="BPD_transp_1"/>
    <property type="match status" value="1"/>
</dbReference>
<accession>A0A511RMN6</accession>
<comment type="similarity">
    <text evidence="5">Belongs to the binding-protein-dependent transport system permease family.</text>
</comment>
<dbReference type="EMBL" id="BJXN01000028">
    <property type="protein sequence ID" value="GEM90908.1"/>
    <property type="molecule type" value="Genomic_DNA"/>
</dbReference>
<protein>
    <submittedName>
        <fullName evidence="7">ABC transporter permease</fullName>
    </submittedName>
</protein>
<dbReference type="CDD" id="cd06261">
    <property type="entry name" value="TM_PBP2"/>
    <property type="match status" value="1"/>
</dbReference>
<dbReference type="PANTHER" id="PTHR43632">
    <property type="entry name" value="PERMEASE COMPONENT OF TUNGSTATE ABC TRANSPORTER"/>
    <property type="match status" value="1"/>
</dbReference>
<evidence type="ECO:0000259" key="6">
    <source>
        <dbReference type="PROSITE" id="PS50928"/>
    </source>
</evidence>
<feature type="domain" description="ABC transmembrane type-1" evidence="6">
    <location>
        <begin position="12"/>
        <end position="208"/>
    </location>
</feature>
<reference evidence="7 8" key="1">
    <citation type="submission" date="2019-07" db="EMBL/GenBank/DDBJ databases">
        <title>Whole genome shotgun sequence of Oceanithermus desulfurans NBRC 100063.</title>
        <authorList>
            <person name="Hosoyama A."/>
            <person name="Uohara A."/>
            <person name="Ohji S."/>
            <person name="Ichikawa N."/>
        </authorList>
    </citation>
    <scope>NUCLEOTIDE SEQUENCE [LARGE SCALE GENOMIC DNA]</scope>
    <source>
        <strain evidence="7 8">NBRC 100063</strain>
    </source>
</reference>
<dbReference type="PANTHER" id="PTHR43632:SF1">
    <property type="entry name" value="PERMEASE COMPONENT OF TUNGSTATE ABC TRANSPORTER"/>
    <property type="match status" value="1"/>
</dbReference>
<sequence length="215" mass="22304">MTLAWAEVGEIAARSLGVAGAATLLAALFGLPLGVWLGSRPRRGRMGAQVVLYAGMGLPPVVVGLLFYFLLSRSGPLGGLGLLFTPLAMVLAEAVLAFPMIAGFTLAAVRVRAEGVRRLVRGLGGSERQVLATLLWESRRPIVAALAAGFGAAISEVGAATIVGGDIRFHTRVLTTAVVLETRKGELESALALGAVLLGVTLIVTAILVVWGERR</sequence>
<dbReference type="AlphaFoldDB" id="A0A511RMN6"/>
<keyword evidence="2 5" id="KW-0812">Transmembrane</keyword>
<evidence type="ECO:0000256" key="4">
    <source>
        <dbReference type="ARBA" id="ARBA00023136"/>
    </source>
</evidence>
<dbReference type="GO" id="GO:0055085">
    <property type="term" value="P:transmembrane transport"/>
    <property type="evidence" value="ECO:0007669"/>
    <property type="project" value="InterPro"/>
</dbReference>
<organism evidence="7 8">
    <name type="scientific">Oceanithermus desulfurans NBRC 100063</name>
    <dbReference type="NCBI Taxonomy" id="1227550"/>
    <lineage>
        <taxon>Bacteria</taxon>
        <taxon>Thermotogati</taxon>
        <taxon>Deinococcota</taxon>
        <taxon>Deinococci</taxon>
        <taxon>Thermales</taxon>
        <taxon>Thermaceae</taxon>
        <taxon>Oceanithermus</taxon>
    </lineage>
</organism>
<proteinExistence type="inferred from homology"/>
<feature type="transmembrane region" description="Helical" evidence="5">
    <location>
        <begin position="142"/>
        <end position="163"/>
    </location>
</feature>
<dbReference type="InterPro" id="IPR035906">
    <property type="entry name" value="MetI-like_sf"/>
</dbReference>
<feature type="transmembrane region" description="Helical" evidence="5">
    <location>
        <begin position="190"/>
        <end position="211"/>
    </location>
</feature>
<evidence type="ECO:0000313" key="7">
    <source>
        <dbReference type="EMBL" id="GEM90908.1"/>
    </source>
</evidence>